<dbReference type="InterPro" id="IPR008183">
    <property type="entry name" value="Aldose_1/G6P_1-epimerase"/>
</dbReference>
<dbReference type="SUPFAM" id="SSF74650">
    <property type="entry name" value="Galactose mutarotase-like"/>
    <property type="match status" value="1"/>
</dbReference>
<keyword evidence="5" id="KW-1185">Reference proteome</keyword>
<keyword evidence="3" id="KW-0106">Calcium</keyword>
<dbReference type="PANTHER" id="PTHR10091:SF0">
    <property type="entry name" value="GALACTOSE MUTAROTASE"/>
    <property type="match status" value="1"/>
</dbReference>
<name>A0AAU7EBS2_9FLAO</name>
<proteinExistence type="predicted"/>
<dbReference type="PANTHER" id="PTHR10091">
    <property type="entry name" value="ALDOSE-1-EPIMERASE"/>
    <property type="match status" value="1"/>
</dbReference>
<accession>A0AAU7EBS2</accession>
<evidence type="ECO:0000313" key="5">
    <source>
        <dbReference type="Proteomes" id="UP001224325"/>
    </source>
</evidence>
<comment type="cofactor">
    <cofactor evidence="1">
        <name>Ca(2+)</name>
        <dbReference type="ChEBI" id="CHEBI:29108"/>
    </cofactor>
</comment>
<reference evidence="4" key="1">
    <citation type="submission" date="2024-04" db="EMBL/GenBank/DDBJ databases">
        <title>Mariniflexile litorale, isolated from the shallow sediments of the Sea of Japan.</title>
        <authorList>
            <person name="Romanenko L."/>
            <person name="Isaeva M."/>
        </authorList>
    </citation>
    <scope>NUCLEOTIDE SEQUENCE [LARGE SCALE GENOMIC DNA]</scope>
    <source>
        <strain evidence="4">KMM 9835</strain>
    </source>
</reference>
<dbReference type="GO" id="GO:0030246">
    <property type="term" value="F:carbohydrate binding"/>
    <property type="evidence" value="ECO:0007669"/>
    <property type="project" value="InterPro"/>
</dbReference>
<dbReference type="InterPro" id="IPR014718">
    <property type="entry name" value="GH-type_carb-bd"/>
</dbReference>
<evidence type="ECO:0000256" key="1">
    <source>
        <dbReference type="ARBA" id="ARBA00001913"/>
    </source>
</evidence>
<evidence type="ECO:0000256" key="2">
    <source>
        <dbReference type="ARBA" id="ARBA00011245"/>
    </source>
</evidence>
<evidence type="ECO:0000256" key="3">
    <source>
        <dbReference type="ARBA" id="ARBA00022837"/>
    </source>
</evidence>
<gene>
    <name evidence="4" type="ORF">QLS71_014760</name>
</gene>
<protein>
    <submittedName>
        <fullName evidence="4">Aldose 1-epimerase</fullName>
    </submittedName>
</protein>
<sequence length="298" mass="34297">MYTIKQTLNTNNHLEYIEIENSEKTCYAKIYVHQGASLQELKLDGKTIIEDLSPLTYNNTFASSILFPFANRIKDGKYTYDGKEFQFDINEVDNNNALHGLVFDKTFRIINQKEDKNTASITLEYIENKESIGFPYTYSIQLEYMISKDAVNLNVSVKNTHSKTFPFTLGWHPYFSCSNLYNSTLNFDSNKQLVFDDHCITSGTKAIENNSHFEIKDKKLDDCFILNSNKTQFNTPDYKLLISASSEENFLQIYTPPRANTIAIEPTTGVSNSFNNHMGLQILKPNNTYQLNWNVKLI</sequence>
<dbReference type="GO" id="GO:0006006">
    <property type="term" value="P:glucose metabolic process"/>
    <property type="evidence" value="ECO:0007669"/>
    <property type="project" value="TreeGrafter"/>
</dbReference>
<dbReference type="AlphaFoldDB" id="A0AAU7EBS2"/>
<dbReference type="EMBL" id="CP155618">
    <property type="protein sequence ID" value="XBL13572.1"/>
    <property type="molecule type" value="Genomic_DNA"/>
</dbReference>
<dbReference type="GO" id="GO:0033499">
    <property type="term" value="P:galactose catabolic process via UDP-galactose, Leloir pathway"/>
    <property type="evidence" value="ECO:0007669"/>
    <property type="project" value="TreeGrafter"/>
</dbReference>
<dbReference type="KEGG" id="mlil:QLS71_014760"/>
<dbReference type="InterPro" id="IPR011013">
    <property type="entry name" value="Gal_mutarotase_sf_dom"/>
</dbReference>
<dbReference type="CDD" id="cd01081">
    <property type="entry name" value="Aldose_epim"/>
    <property type="match status" value="1"/>
</dbReference>
<organism evidence="4 5">
    <name type="scientific">Mariniflexile litorale</name>
    <dbReference type="NCBI Taxonomy" id="3045158"/>
    <lineage>
        <taxon>Bacteria</taxon>
        <taxon>Pseudomonadati</taxon>
        <taxon>Bacteroidota</taxon>
        <taxon>Flavobacteriia</taxon>
        <taxon>Flavobacteriales</taxon>
        <taxon>Flavobacteriaceae</taxon>
        <taxon>Mariniflexile</taxon>
    </lineage>
</organism>
<comment type="subunit">
    <text evidence="2">Monomer.</text>
</comment>
<dbReference type="RefSeq" id="WP_308993243.1">
    <property type="nucleotide sequence ID" value="NZ_CP155618.1"/>
</dbReference>
<dbReference type="Proteomes" id="UP001224325">
    <property type="component" value="Chromosome"/>
</dbReference>
<dbReference type="Gene3D" id="2.70.98.10">
    <property type="match status" value="1"/>
</dbReference>
<dbReference type="Pfam" id="PF01263">
    <property type="entry name" value="Aldose_epim"/>
    <property type="match status" value="1"/>
</dbReference>
<evidence type="ECO:0000313" key="4">
    <source>
        <dbReference type="EMBL" id="XBL13572.1"/>
    </source>
</evidence>
<dbReference type="GO" id="GO:0004034">
    <property type="term" value="F:aldose 1-epimerase activity"/>
    <property type="evidence" value="ECO:0007669"/>
    <property type="project" value="TreeGrafter"/>
</dbReference>